<name>A0A9E8LZJ4_9BACI</name>
<sequence>MMFTILTSSVFAEESLNDESTISTIELSQLDLSKGKFVQLNKPQEFAYDGQKEVLLGYFELPVKTNLNSMGSTDPIITPNDSWWEYDKFYVYDQGIVAHWIYLSNPYFIASIAKGMTYTVEDTVSGTLSATLLRIMENFQVEQKGLSKILLKSANQIQKRSQEQSE</sequence>
<keyword evidence="2" id="KW-1185">Reference proteome</keyword>
<protein>
    <submittedName>
        <fullName evidence="1">Uncharacterized protein</fullName>
    </submittedName>
</protein>
<gene>
    <name evidence="1" type="ORF">OE105_00130</name>
</gene>
<evidence type="ECO:0000313" key="1">
    <source>
        <dbReference type="EMBL" id="WAA12597.1"/>
    </source>
</evidence>
<dbReference type="Proteomes" id="UP001164726">
    <property type="component" value="Chromosome"/>
</dbReference>
<proteinExistence type="predicted"/>
<dbReference type="AlphaFoldDB" id="A0A9E8LZJ4"/>
<organism evidence="1 2">
    <name type="scientific">Fervidibacillus halotolerans</name>
    <dbReference type="NCBI Taxonomy" id="2980027"/>
    <lineage>
        <taxon>Bacteria</taxon>
        <taxon>Bacillati</taxon>
        <taxon>Bacillota</taxon>
        <taxon>Bacilli</taxon>
        <taxon>Bacillales</taxon>
        <taxon>Bacillaceae</taxon>
        <taxon>Fervidibacillus</taxon>
    </lineage>
</organism>
<dbReference type="RefSeq" id="WP_275420733.1">
    <property type="nucleotide sequence ID" value="NZ_CP106877.1"/>
</dbReference>
<accession>A0A9E8LZJ4</accession>
<evidence type="ECO:0000313" key="2">
    <source>
        <dbReference type="Proteomes" id="UP001164726"/>
    </source>
</evidence>
<dbReference type="EMBL" id="CP106877">
    <property type="protein sequence ID" value="WAA12597.1"/>
    <property type="molecule type" value="Genomic_DNA"/>
</dbReference>
<dbReference type="KEGG" id="fhl:OE105_00130"/>
<reference evidence="1" key="1">
    <citation type="submission" date="2022-09" db="EMBL/GenBank/DDBJ databases">
        <title>Complete Genomes of Fervidibacillus albus and Fervidibacillus halotolerans isolated from tidal flat sediments.</title>
        <authorList>
            <person name="Kwon K.K."/>
            <person name="Yang S.-H."/>
            <person name="Park M.J."/>
            <person name="Oh H.-M."/>
        </authorList>
    </citation>
    <scope>NUCLEOTIDE SEQUENCE</scope>
    <source>
        <strain evidence="1">MEBiC13594</strain>
    </source>
</reference>